<accession>A0A179IMQ4</accession>
<dbReference type="OrthoDB" id="4763081at2759"/>
<keyword evidence="2" id="KW-1185">Reference proteome</keyword>
<comment type="caution">
    <text evidence="1">The sequence shown here is derived from an EMBL/GenBank/DDBJ whole genome shotgun (WGS) entry which is preliminary data.</text>
</comment>
<dbReference type="OMA" id="RTQCGIC"/>
<name>A0A179IMQ4_CORDF</name>
<sequence>MTTISPVATTDKQEGHRHVRIHPECAVCGCYFEVAEPMIALLGDRSSSTCRVIDASAFPIAIYCNQKPGTPWTFCQLPKCAKCAAELESVTVHRDCFQLFLQQTRAHKHITAYNLWHAAHARYPWRGFWPLPQTILDRDAVSLAMTLAAENWDMPLDMLPNELLLLICENLLYGVFWRHVLAKEFVRKLIAEAKYSMTIMTTLSQIESWTRGSAPRRATPEAGLYVRLTIDSYGLREMERLAEFPAKSPRRSEMFAYVVDSVGRLGQIPASFRFGLARIYPHKGMRSLRSWDTPGPPVLPDHQFSPELQRICPRLGTIDTQKSFGITFFISSGAIAAIHAHTTQAPSAYSCFQRLNPVKKKWVAWIFVPIRGGIEKFGFRSPLLPPGVVLPHFAGSLLLHLRISGEVVLGPYMHYGMDMWMKDDPTTMIHGISRMGAVYPTGTPHHNEQGEEVEVLYQNPMSLSPPFEHAYFSYAQLEGVASVEVYHDKALRICRGVVVRYKNGGERALGQCRIGVDALRVYGQPACFCYRKTKYLRPETRVERDSVDVECNTNAEHEHAEDEWTCCKFPSRLEWWFTSEESRISFTPGREGCM</sequence>
<evidence type="ECO:0000313" key="1">
    <source>
        <dbReference type="EMBL" id="OAR02881.1"/>
    </source>
</evidence>
<proteinExistence type="predicted"/>
<dbReference type="EMBL" id="LUKN01000474">
    <property type="protein sequence ID" value="OAR02881.1"/>
    <property type="molecule type" value="Genomic_DNA"/>
</dbReference>
<dbReference type="Proteomes" id="UP000243081">
    <property type="component" value="Unassembled WGS sequence"/>
</dbReference>
<dbReference type="AlphaFoldDB" id="A0A179IMQ4"/>
<protein>
    <submittedName>
        <fullName evidence="1">Uncharacterized protein</fullName>
    </submittedName>
</protein>
<reference evidence="1 2" key="1">
    <citation type="submission" date="2016-03" db="EMBL/GenBank/DDBJ databases">
        <title>Fine-scale spatial genetic structure of a fungal parasite of coffee scale insects.</title>
        <authorList>
            <person name="Jackson D."/>
            <person name="Zemenick K.A."/>
            <person name="Malloure B."/>
            <person name="Quandt C.A."/>
            <person name="James T.Y."/>
        </authorList>
    </citation>
    <scope>NUCLEOTIDE SEQUENCE [LARGE SCALE GENOMIC DNA]</scope>
    <source>
        <strain evidence="1 2">UM487</strain>
    </source>
</reference>
<organism evidence="1 2">
    <name type="scientific">Cordyceps confragosa</name>
    <name type="common">Lecanicillium lecanii</name>
    <dbReference type="NCBI Taxonomy" id="2714763"/>
    <lineage>
        <taxon>Eukaryota</taxon>
        <taxon>Fungi</taxon>
        <taxon>Dikarya</taxon>
        <taxon>Ascomycota</taxon>
        <taxon>Pezizomycotina</taxon>
        <taxon>Sordariomycetes</taxon>
        <taxon>Hypocreomycetidae</taxon>
        <taxon>Hypocreales</taxon>
        <taxon>Cordycipitaceae</taxon>
        <taxon>Akanthomyces</taxon>
    </lineage>
</organism>
<evidence type="ECO:0000313" key="2">
    <source>
        <dbReference type="Proteomes" id="UP000243081"/>
    </source>
</evidence>
<gene>
    <name evidence="1" type="ORF">LLEC1_05714</name>
</gene>